<organism evidence="2 3">
    <name type="scientific">Trema orientale</name>
    <name type="common">Charcoal tree</name>
    <name type="synonym">Celtis orientalis</name>
    <dbReference type="NCBI Taxonomy" id="63057"/>
    <lineage>
        <taxon>Eukaryota</taxon>
        <taxon>Viridiplantae</taxon>
        <taxon>Streptophyta</taxon>
        <taxon>Embryophyta</taxon>
        <taxon>Tracheophyta</taxon>
        <taxon>Spermatophyta</taxon>
        <taxon>Magnoliopsida</taxon>
        <taxon>eudicotyledons</taxon>
        <taxon>Gunneridae</taxon>
        <taxon>Pentapetalae</taxon>
        <taxon>rosids</taxon>
        <taxon>fabids</taxon>
        <taxon>Rosales</taxon>
        <taxon>Cannabaceae</taxon>
        <taxon>Trema</taxon>
    </lineage>
</organism>
<name>A0A2P5F850_TREOI</name>
<dbReference type="AlphaFoldDB" id="A0A2P5F850"/>
<comment type="caution">
    <text evidence="2">The sequence shown here is derived from an EMBL/GenBank/DDBJ whole genome shotgun (WGS) entry which is preliminary data.</text>
</comment>
<dbReference type="STRING" id="63057.A0A2P5F850"/>
<feature type="non-terminal residue" evidence="2">
    <location>
        <position position="1"/>
    </location>
</feature>
<accession>A0A2P5F850</accession>
<dbReference type="Proteomes" id="UP000237000">
    <property type="component" value="Unassembled WGS sequence"/>
</dbReference>
<dbReference type="GO" id="GO:0016788">
    <property type="term" value="F:hydrolase activity, acting on ester bonds"/>
    <property type="evidence" value="ECO:0007669"/>
    <property type="project" value="InterPro"/>
</dbReference>
<evidence type="ECO:0000256" key="1">
    <source>
        <dbReference type="ARBA" id="ARBA00008668"/>
    </source>
</evidence>
<dbReference type="PANTHER" id="PTHR45642:SF135">
    <property type="entry name" value="GDSL ESTERASE_LIPASE EXL2"/>
    <property type="match status" value="1"/>
</dbReference>
<gene>
    <name evidence="2" type="ORF">TorRG33x02_103260</name>
</gene>
<keyword evidence="3" id="KW-1185">Reference proteome</keyword>
<dbReference type="Pfam" id="PF00657">
    <property type="entry name" value="Lipase_GDSL"/>
    <property type="match status" value="1"/>
</dbReference>
<reference evidence="3" key="1">
    <citation type="submission" date="2016-06" db="EMBL/GenBank/DDBJ databases">
        <title>Parallel loss of symbiosis genes in relatives of nitrogen-fixing non-legume Parasponia.</title>
        <authorList>
            <person name="Van Velzen R."/>
            <person name="Holmer R."/>
            <person name="Bu F."/>
            <person name="Rutten L."/>
            <person name="Van Zeijl A."/>
            <person name="Liu W."/>
            <person name="Santuari L."/>
            <person name="Cao Q."/>
            <person name="Sharma T."/>
            <person name="Shen D."/>
            <person name="Roswanjaya Y."/>
            <person name="Wardhani T."/>
            <person name="Kalhor M.S."/>
            <person name="Jansen J."/>
            <person name="Van den Hoogen J."/>
            <person name="Gungor B."/>
            <person name="Hartog M."/>
            <person name="Hontelez J."/>
            <person name="Verver J."/>
            <person name="Yang W.-C."/>
            <person name="Schijlen E."/>
            <person name="Repin R."/>
            <person name="Schilthuizen M."/>
            <person name="Schranz E."/>
            <person name="Heidstra R."/>
            <person name="Miyata K."/>
            <person name="Fedorova E."/>
            <person name="Kohlen W."/>
            <person name="Bisseling T."/>
            <person name="Smit S."/>
            <person name="Geurts R."/>
        </authorList>
    </citation>
    <scope>NUCLEOTIDE SEQUENCE [LARGE SCALE GENOMIC DNA]</scope>
    <source>
        <strain evidence="3">cv. RG33-2</strain>
    </source>
</reference>
<dbReference type="InterPro" id="IPR001087">
    <property type="entry name" value="GDSL"/>
</dbReference>
<proteinExistence type="inferred from homology"/>
<evidence type="ECO:0000313" key="3">
    <source>
        <dbReference type="Proteomes" id="UP000237000"/>
    </source>
</evidence>
<dbReference type="InterPro" id="IPR036514">
    <property type="entry name" value="SGNH_hydro_sf"/>
</dbReference>
<protein>
    <recommendedName>
        <fullName evidence="4">SGNH hydrolase-type esterase domain containing protein</fullName>
    </recommendedName>
</protein>
<sequence length="93" mass="10459">DLYDLGARKFAVLSTSPLGCLPFSRTIGGGIQRECADEYNQAVQMFNHKLSSQLASLSHQLPDSTLVYVDLYDPLIDIILQSKKYRRRHSVTS</sequence>
<dbReference type="Gene3D" id="3.40.50.1110">
    <property type="entry name" value="SGNH hydrolase"/>
    <property type="match status" value="1"/>
</dbReference>
<evidence type="ECO:0008006" key="4">
    <source>
        <dbReference type="Google" id="ProtNLM"/>
    </source>
</evidence>
<dbReference type="EMBL" id="JXTC01000055">
    <property type="protein sequence ID" value="PON93936.1"/>
    <property type="molecule type" value="Genomic_DNA"/>
</dbReference>
<dbReference type="InterPro" id="IPR050592">
    <property type="entry name" value="GDSL_lipolytic_enzyme"/>
</dbReference>
<dbReference type="PANTHER" id="PTHR45642">
    <property type="entry name" value="GDSL ESTERASE/LIPASE EXL3"/>
    <property type="match status" value="1"/>
</dbReference>
<dbReference type="GO" id="GO:0005576">
    <property type="term" value="C:extracellular region"/>
    <property type="evidence" value="ECO:0007669"/>
    <property type="project" value="TreeGrafter"/>
</dbReference>
<dbReference type="InParanoid" id="A0A2P5F850"/>
<comment type="similarity">
    <text evidence="1">Belongs to the 'GDSL' lipolytic enzyme family.</text>
</comment>
<dbReference type="OrthoDB" id="1743744at2759"/>
<evidence type="ECO:0000313" key="2">
    <source>
        <dbReference type="EMBL" id="PON93936.1"/>
    </source>
</evidence>